<dbReference type="Proteomes" id="UP000008392">
    <property type="component" value="Chromosome"/>
</dbReference>
<dbReference type="HAMAP" id="MF_00378">
    <property type="entry name" value="Exonuc_7_L"/>
    <property type="match status" value="1"/>
</dbReference>
<evidence type="ECO:0000256" key="6">
    <source>
        <dbReference type="RuleBase" id="RU004355"/>
    </source>
</evidence>
<dbReference type="eggNOG" id="COG1570">
    <property type="taxonomic scope" value="Bacteria"/>
</dbReference>
<comment type="subunit">
    <text evidence="5">Heterooligomer composed of large and small subunits.</text>
</comment>
<keyword evidence="2 5" id="KW-0540">Nuclease</keyword>
<gene>
    <name evidence="5 10" type="primary">xseA</name>
    <name evidence="10" type="ordered locus">CFU_1216</name>
</gene>
<reference evidence="10 11" key="4">
    <citation type="journal article" date="2010" name="Environ. Microbiol.">
        <title>The bacterial genus Collimonas: mycophagy, weathering and other adaptive solutions to life in oligotrophic soil environments.</title>
        <authorList>
            <person name="Leveau J.H."/>
            <person name="Uroz S."/>
            <person name="de Boer W."/>
        </authorList>
    </citation>
    <scope>NUCLEOTIDE SEQUENCE [LARGE SCALE GENOMIC DNA]</scope>
    <source>
        <strain evidence="10 11">Ter331</strain>
    </source>
</reference>
<evidence type="ECO:0000313" key="10">
    <source>
        <dbReference type="EMBL" id="AEK61048.1"/>
    </source>
</evidence>
<dbReference type="AlphaFoldDB" id="G0AJB4"/>
<dbReference type="GO" id="GO:0008855">
    <property type="term" value="F:exodeoxyribonuclease VII activity"/>
    <property type="evidence" value="ECO:0007669"/>
    <property type="project" value="UniProtKB-UniRule"/>
</dbReference>
<evidence type="ECO:0000256" key="4">
    <source>
        <dbReference type="ARBA" id="ARBA00022839"/>
    </source>
</evidence>
<dbReference type="PANTHER" id="PTHR30008">
    <property type="entry name" value="EXODEOXYRIBONUCLEASE 7 LARGE SUBUNIT"/>
    <property type="match status" value="1"/>
</dbReference>
<reference evidence="10 11" key="3">
    <citation type="journal article" date="2008" name="FEMS Microbiol. Ecol.">
        <title>Identification and characterization of genes underlying chitinolysis in Collimonas fungivorans Ter331.</title>
        <authorList>
            <person name="Fritsche K."/>
            <person name="de Boer W."/>
            <person name="Gerards S."/>
            <person name="van den Berg M."/>
            <person name="van Veen J.A."/>
            <person name="Leveau J.H."/>
        </authorList>
    </citation>
    <scope>NUCLEOTIDE SEQUENCE [LARGE SCALE GENOMIC DNA]</scope>
    <source>
        <strain evidence="10 11">Ter331</strain>
    </source>
</reference>
<reference evidence="10 11" key="5">
    <citation type="journal article" date="2011" name="ISME J.">
        <title>Dual transcriptional profiling of a bacterial/fungal confrontation: Collimonas fungivorans versus Aspergillus niger.</title>
        <authorList>
            <person name="Mela F."/>
            <person name="Fritsche K."/>
            <person name="de Boer W."/>
            <person name="van Veen J.A."/>
            <person name="de Graaff L.H."/>
            <person name="van den Berg M."/>
            <person name="Leveau J.H."/>
        </authorList>
    </citation>
    <scope>NUCLEOTIDE SEQUENCE [LARGE SCALE GENOMIC DNA]</scope>
    <source>
        <strain evidence="10 11">Ter331</strain>
    </source>
</reference>
<dbReference type="GO" id="GO:0003676">
    <property type="term" value="F:nucleic acid binding"/>
    <property type="evidence" value="ECO:0007669"/>
    <property type="project" value="InterPro"/>
</dbReference>
<protein>
    <recommendedName>
        <fullName evidence="5">Exodeoxyribonuclease 7 large subunit</fullName>
        <ecNumber evidence="5">3.1.11.6</ecNumber>
    </recommendedName>
    <alternativeName>
        <fullName evidence="5">Exodeoxyribonuclease VII large subunit</fullName>
        <shortName evidence="5">Exonuclease VII large subunit</shortName>
    </alternativeName>
</protein>
<dbReference type="InterPro" id="IPR020579">
    <property type="entry name" value="Exonuc_VII_lsu_C"/>
</dbReference>
<evidence type="ECO:0000256" key="1">
    <source>
        <dbReference type="ARBA" id="ARBA00022490"/>
    </source>
</evidence>
<feature type="domain" description="OB-fold nucleic acid binding" evidence="9">
    <location>
        <begin position="73"/>
        <end position="166"/>
    </location>
</feature>
<feature type="domain" description="Exonuclease VII large subunit C-terminal" evidence="8">
    <location>
        <begin position="189"/>
        <end position="499"/>
    </location>
</feature>
<dbReference type="EMBL" id="CP002745">
    <property type="protein sequence ID" value="AEK61048.1"/>
    <property type="molecule type" value="Genomic_DNA"/>
</dbReference>
<dbReference type="Pfam" id="PF13742">
    <property type="entry name" value="tRNA_anti_2"/>
    <property type="match status" value="1"/>
</dbReference>
<evidence type="ECO:0000256" key="5">
    <source>
        <dbReference type="HAMAP-Rule" id="MF_00378"/>
    </source>
</evidence>
<dbReference type="EC" id="3.1.11.6" evidence="5"/>
<dbReference type="CDD" id="cd04489">
    <property type="entry name" value="ExoVII_LU_OBF"/>
    <property type="match status" value="1"/>
</dbReference>
<reference evidence="10 11" key="1">
    <citation type="journal article" date="2004" name="Environ. Microbiol.">
        <title>Phylogeny-function analysis of (meta)genomic libraries: screening for expression of ribosomal RNA genes by large-insert library fluorescent in situ hybridization (LIL-FISH).</title>
        <authorList>
            <person name="Leveau J.H."/>
            <person name="Gerards S."/>
            <person name="de Boer W."/>
            <person name="van Veen J.A."/>
        </authorList>
    </citation>
    <scope>NUCLEOTIDE SEQUENCE [LARGE SCALE GENOMIC DNA]</scope>
    <source>
        <strain evidence="10 11">Ter331</strain>
    </source>
</reference>
<comment type="catalytic activity">
    <reaction evidence="5 6">
        <text>Exonucleolytic cleavage in either 5'- to 3'- or 3'- to 5'-direction to yield nucleoside 5'-phosphates.</text>
        <dbReference type="EC" id="3.1.11.6"/>
    </reaction>
</comment>
<evidence type="ECO:0000259" key="9">
    <source>
        <dbReference type="Pfam" id="PF13742"/>
    </source>
</evidence>
<comment type="function">
    <text evidence="5">Bidirectionally degrades single-stranded DNA into large acid-insoluble oligonucleotides, which are then degraded further into small acid-soluble oligonucleotides.</text>
</comment>
<dbReference type="InterPro" id="IPR025824">
    <property type="entry name" value="OB-fold_nuc-bd_dom"/>
</dbReference>
<dbReference type="KEGG" id="cfu:CFU_1216"/>
<feature type="region of interest" description="Disordered" evidence="7">
    <location>
        <begin position="42"/>
        <end position="65"/>
    </location>
</feature>
<dbReference type="GO" id="GO:0006308">
    <property type="term" value="P:DNA catabolic process"/>
    <property type="evidence" value="ECO:0007669"/>
    <property type="project" value="UniProtKB-UniRule"/>
</dbReference>
<keyword evidence="1 5" id="KW-0963">Cytoplasm</keyword>
<dbReference type="PANTHER" id="PTHR30008:SF0">
    <property type="entry name" value="EXODEOXYRIBONUCLEASE 7 LARGE SUBUNIT"/>
    <property type="match status" value="1"/>
</dbReference>
<comment type="subcellular location">
    <subcellularLocation>
        <location evidence="5 6">Cytoplasm</location>
    </subcellularLocation>
</comment>
<accession>G0AJB4</accession>
<sequence length="509" mass="55759">MTRSYPQNLWISLCASALQSGQAFDLFRFSIDDQRPCFTMASSSKSRANKEPRKARMNFSSDTDLRSSGPPVLTVSALNQAVARLLERSFPLAWVAGEISNFKSYASGHWYFTLKDDAAQVRGVMFKGRAQHAGFTPRDGDKVEVRALVTLYAARGDYQLNVEAIRRAGVGNLYEAFLRLKEKLNAEGLFDPARKRPLPPFARTIGIVTSLQAAALRDILSALARRAPHVRVILYPTPVQGDGAAEKIARAINTAAARAECELLLVCRGGGSIEDLWSFNDEAVARAIVAAPMPVISGVGHETDFTIADFAADLRAATPTAAAELATVPRAEWLATLETHADDLTRALRRRLAETGQTLDWLSRRLSSPATTIAHERVKLQSLQARLLHATRIPLTQSRHALLNLRTRWAAQIPSTIAPRIALLEQSRRLNAALAAQNRDRRQALAALNAQLELLNPQRTLERGYAIVSDAKGHVIRTPQALQPRHVITVQLAEGSAQVGIDSVQATLD</sequence>
<keyword evidence="4 5" id="KW-0269">Exonuclease</keyword>
<dbReference type="GO" id="GO:0005737">
    <property type="term" value="C:cytoplasm"/>
    <property type="evidence" value="ECO:0007669"/>
    <property type="project" value="UniProtKB-SubCell"/>
</dbReference>
<organism evidence="10 11">
    <name type="scientific">Collimonas fungivorans (strain Ter331)</name>
    <dbReference type="NCBI Taxonomy" id="1005048"/>
    <lineage>
        <taxon>Bacteria</taxon>
        <taxon>Pseudomonadati</taxon>
        <taxon>Pseudomonadota</taxon>
        <taxon>Betaproteobacteria</taxon>
        <taxon>Burkholderiales</taxon>
        <taxon>Oxalobacteraceae</taxon>
        <taxon>Collimonas</taxon>
    </lineage>
</organism>
<evidence type="ECO:0000256" key="2">
    <source>
        <dbReference type="ARBA" id="ARBA00022722"/>
    </source>
</evidence>
<reference evidence="11" key="6">
    <citation type="submission" date="2011-05" db="EMBL/GenBank/DDBJ databases">
        <title>Complete sequence of Collimonas fungivorans Ter331.</title>
        <authorList>
            <person name="Leveau J.H."/>
        </authorList>
    </citation>
    <scope>NUCLEOTIDE SEQUENCE [LARGE SCALE GENOMIC DNA]</scope>
    <source>
        <strain evidence="11">Ter331</strain>
    </source>
</reference>
<reference evidence="10 11" key="2">
    <citation type="journal article" date="2006" name="J. Microbiol. Methods">
        <title>Genomic flank-sequencing of plasposon insertion sites for rapid identification of functional genes.</title>
        <authorList>
            <person name="Leveau J.H."/>
            <person name="Gerards S."/>
            <person name="Fritsche K."/>
            <person name="Zondag G."/>
            <person name="van Veen J.A."/>
        </authorList>
    </citation>
    <scope>NUCLEOTIDE SEQUENCE [LARGE SCALE GENOMIC DNA]</scope>
    <source>
        <strain evidence="10 11">Ter331</strain>
    </source>
</reference>
<dbReference type="GO" id="GO:0009318">
    <property type="term" value="C:exodeoxyribonuclease VII complex"/>
    <property type="evidence" value="ECO:0007669"/>
    <property type="project" value="UniProtKB-UniRule"/>
</dbReference>
<keyword evidence="3 5" id="KW-0378">Hydrolase</keyword>
<evidence type="ECO:0000256" key="3">
    <source>
        <dbReference type="ARBA" id="ARBA00022801"/>
    </source>
</evidence>
<dbReference type="NCBIfam" id="TIGR00237">
    <property type="entry name" value="xseA"/>
    <property type="match status" value="1"/>
</dbReference>
<evidence type="ECO:0000256" key="7">
    <source>
        <dbReference type="SAM" id="MobiDB-lite"/>
    </source>
</evidence>
<dbReference type="InterPro" id="IPR003753">
    <property type="entry name" value="Exonuc_VII_L"/>
</dbReference>
<comment type="similarity">
    <text evidence="5 6">Belongs to the XseA family.</text>
</comment>
<dbReference type="STRING" id="1005048.CFU_1216"/>
<evidence type="ECO:0000259" key="8">
    <source>
        <dbReference type="Pfam" id="PF02601"/>
    </source>
</evidence>
<dbReference type="HOGENOM" id="CLU_023625_3_1_4"/>
<name>G0AJB4_COLFT</name>
<dbReference type="Pfam" id="PF02601">
    <property type="entry name" value="Exonuc_VII_L"/>
    <property type="match status" value="1"/>
</dbReference>
<proteinExistence type="inferred from homology"/>
<evidence type="ECO:0000313" key="11">
    <source>
        <dbReference type="Proteomes" id="UP000008392"/>
    </source>
</evidence>
<keyword evidence="11" id="KW-1185">Reference proteome</keyword>